<sequence length="454" mass="44768">MQQERAENQPPFGGLPAGHSEATQPIAPPVPAAGVSPAAPFGGAPAGTPFGGPAAGAPFPGFHPTGSAFPGTQSTGTPFGGAQADAPFGVGPSTGAPFGGAQPAAAALPGAPGGGSQPGQPDNARPGNAQPGNARPGSAQPGNGQPAGTFPPVPGWPSASAPSSPGVPPGGMSGGAPNPPHIPGQRPANPDHPAGREQPPADYGREHFTGPLRSSRAAQHRAGDEQKSDPDRTVGLPRPADPGHPANAETMILPAFVTGRKEPEPEPAPKPAEPARNQNDGSLPASEKGMLLFVAALLGLGGIAVVIMLGVGGLDKHRAPAPPAVHSTGTPAGGAPAAPGSSPSSAGTPPASPASIPTSAVPPTVAKTTAKRIAPSPTPTLLGQAQPLAYCIAKDRGLDKAPNGDSPTWTCTTSHRGKGIPFTPAQVCDWQYGTSSYAVVGSLADPSTWNCYKQ</sequence>
<feature type="region of interest" description="Disordered" evidence="1">
    <location>
        <begin position="1"/>
        <end position="283"/>
    </location>
</feature>
<dbReference type="Proteomes" id="UP001501570">
    <property type="component" value="Unassembled WGS sequence"/>
</dbReference>
<evidence type="ECO:0000256" key="1">
    <source>
        <dbReference type="SAM" id="MobiDB-lite"/>
    </source>
</evidence>
<evidence type="ECO:0000313" key="3">
    <source>
        <dbReference type="EMBL" id="GAA5191562.1"/>
    </source>
</evidence>
<reference evidence="4" key="1">
    <citation type="journal article" date="2019" name="Int. J. Syst. Evol. Microbiol.">
        <title>The Global Catalogue of Microorganisms (GCM) 10K type strain sequencing project: providing services to taxonomists for standard genome sequencing and annotation.</title>
        <authorList>
            <consortium name="The Broad Institute Genomics Platform"/>
            <consortium name="The Broad Institute Genome Sequencing Center for Infectious Disease"/>
            <person name="Wu L."/>
            <person name="Ma J."/>
        </authorList>
    </citation>
    <scope>NUCLEOTIDE SEQUENCE [LARGE SCALE GENOMIC DNA]</scope>
    <source>
        <strain evidence="4">JCM 18304</strain>
    </source>
</reference>
<keyword evidence="4" id="KW-1185">Reference proteome</keyword>
<dbReference type="EMBL" id="BAABJQ010000016">
    <property type="protein sequence ID" value="GAA5191562.1"/>
    <property type="molecule type" value="Genomic_DNA"/>
</dbReference>
<keyword evidence="2" id="KW-0472">Membrane</keyword>
<organism evidence="3 4">
    <name type="scientific">Rugosimonospora acidiphila</name>
    <dbReference type="NCBI Taxonomy" id="556531"/>
    <lineage>
        <taxon>Bacteria</taxon>
        <taxon>Bacillati</taxon>
        <taxon>Actinomycetota</taxon>
        <taxon>Actinomycetes</taxon>
        <taxon>Micromonosporales</taxon>
        <taxon>Micromonosporaceae</taxon>
        <taxon>Rugosimonospora</taxon>
    </lineage>
</organism>
<evidence type="ECO:0000313" key="4">
    <source>
        <dbReference type="Proteomes" id="UP001501570"/>
    </source>
</evidence>
<accession>A0ABP9S5A5</accession>
<feature type="compositionally biased region" description="Low complexity" evidence="1">
    <location>
        <begin position="327"/>
        <end position="364"/>
    </location>
</feature>
<feature type="compositionally biased region" description="Basic and acidic residues" evidence="1">
    <location>
        <begin position="221"/>
        <end position="232"/>
    </location>
</feature>
<gene>
    <name evidence="3" type="ORF">GCM10023322_49200</name>
</gene>
<feature type="transmembrane region" description="Helical" evidence="2">
    <location>
        <begin position="290"/>
        <end position="311"/>
    </location>
</feature>
<protein>
    <submittedName>
        <fullName evidence="3">Uncharacterized protein</fullName>
    </submittedName>
</protein>
<keyword evidence="2" id="KW-0812">Transmembrane</keyword>
<proteinExistence type="predicted"/>
<name>A0ABP9S5A5_9ACTN</name>
<comment type="caution">
    <text evidence="3">The sequence shown here is derived from an EMBL/GenBank/DDBJ whole genome shotgun (WGS) entry which is preliminary data.</text>
</comment>
<keyword evidence="2" id="KW-1133">Transmembrane helix</keyword>
<feature type="region of interest" description="Disordered" evidence="1">
    <location>
        <begin position="319"/>
        <end position="381"/>
    </location>
</feature>
<feature type="compositionally biased region" description="Low complexity" evidence="1">
    <location>
        <begin position="95"/>
        <end position="110"/>
    </location>
</feature>
<feature type="compositionally biased region" description="Low complexity" evidence="1">
    <location>
        <begin position="55"/>
        <end position="66"/>
    </location>
</feature>
<dbReference type="RefSeq" id="WP_345633253.1">
    <property type="nucleotide sequence ID" value="NZ_BAABJQ010000016.1"/>
</dbReference>
<feature type="compositionally biased region" description="Low complexity" evidence="1">
    <location>
        <begin position="32"/>
        <end position="48"/>
    </location>
</feature>
<evidence type="ECO:0000256" key="2">
    <source>
        <dbReference type="SAM" id="Phobius"/>
    </source>
</evidence>